<dbReference type="PANTHER" id="PTHR12466">
    <property type="entry name" value="CDC73 DOMAIN PROTEIN"/>
    <property type="match status" value="1"/>
</dbReference>
<evidence type="ECO:0000256" key="2">
    <source>
        <dbReference type="ARBA" id="ARBA00010427"/>
    </source>
</evidence>
<dbReference type="AlphaFoldDB" id="A0A8S1F645"/>
<evidence type="ECO:0000256" key="5">
    <source>
        <dbReference type="ARBA" id="ARBA00023242"/>
    </source>
</evidence>
<feature type="domain" description="Paf1 complex subunit Cdc73 N-terminal" evidence="8">
    <location>
        <begin position="29"/>
        <end position="266"/>
    </location>
</feature>
<dbReference type="InterPro" id="IPR038103">
    <property type="entry name" value="CDC73_C_sf"/>
</dbReference>
<proteinExistence type="inferred from homology"/>
<dbReference type="Pfam" id="PF16050">
    <property type="entry name" value="CDC73_N"/>
    <property type="match status" value="1"/>
</dbReference>
<protein>
    <recommendedName>
        <fullName evidence="11">Cell division control protein 73 C-terminal domain-containing protein</fullName>
    </recommendedName>
</protein>
<dbReference type="PANTHER" id="PTHR12466:SF8">
    <property type="entry name" value="PARAFIBROMIN"/>
    <property type="match status" value="1"/>
</dbReference>
<feature type="compositionally biased region" description="Low complexity" evidence="6">
    <location>
        <begin position="312"/>
        <end position="321"/>
    </location>
</feature>
<evidence type="ECO:0000256" key="4">
    <source>
        <dbReference type="ARBA" id="ARBA00023163"/>
    </source>
</evidence>
<dbReference type="InterPro" id="IPR007852">
    <property type="entry name" value="Cdc73/Parafibromin"/>
</dbReference>
<keyword evidence="5" id="KW-0539">Nucleus</keyword>
<keyword evidence="4" id="KW-0804">Transcription</keyword>
<organism evidence="9 10">
    <name type="scientific">Caenorhabditis bovis</name>
    <dbReference type="NCBI Taxonomy" id="2654633"/>
    <lineage>
        <taxon>Eukaryota</taxon>
        <taxon>Metazoa</taxon>
        <taxon>Ecdysozoa</taxon>
        <taxon>Nematoda</taxon>
        <taxon>Chromadorea</taxon>
        <taxon>Rhabditida</taxon>
        <taxon>Rhabditina</taxon>
        <taxon>Rhabditomorpha</taxon>
        <taxon>Rhabditoidea</taxon>
        <taxon>Rhabditidae</taxon>
        <taxon>Peloderinae</taxon>
        <taxon>Caenorhabditis</taxon>
    </lineage>
</organism>
<dbReference type="InterPro" id="IPR031336">
    <property type="entry name" value="CDC73_C"/>
</dbReference>
<dbReference type="GO" id="GO:0032968">
    <property type="term" value="P:positive regulation of transcription elongation by RNA polymerase II"/>
    <property type="evidence" value="ECO:0007669"/>
    <property type="project" value="TreeGrafter"/>
</dbReference>
<name>A0A8S1F645_9PELO</name>
<dbReference type="FunFam" id="3.40.50.11990:FF:000002">
    <property type="entry name" value="protein CDC73 homolog"/>
    <property type="match status" value="1"/>
</dbReference>
<evidence type="ECO:0000256" key="3">
    <source>
        <dbReference type="ARBA" id="ARBA00023015"/>
    </source>
</evidence>
<accession>A0A8S1F645</accession>
<feature type="region of interest" description="Disordered" evidence="6">
    <location>
        <begin position="242"/>
        <end position="261"/>
    </location>
</feature>
<comment type="subcellular location">
    <subcellularLocation>
        <location evidence="1">Nucleus</location>
    </subcellularLocation>
</comment>
<dbReference type="InterPro" id="IPR032041">
    <property type="entry name" value="Cdc73_N"/>
</dbReference>
<keyword evidence="10" id="KW-1185">Reference proteome</keyword>
<evidence type="ECO:0000256" key="1">
    <source>
        <dbReference type="ARBA" id="ARBA00004123"/>
    </source>
</evidence>
<comment type="caution">
    <text evidence="9">The sequence shown here is derived from an EMBL/GenBank/DDBJ whole genome shotgun (WGS) entry which is preliminary data.</text>
</comment>
<evidence type="ECO:0008006" key="11">
    <source>
        <dbReference type="Google" id="ProtNLM"/>
    </source>
</evidence>
<keyword evidence="3" id="KW-0805">Transcription regulation</keyword>
<dbReference type="Proteomes" id="UP000494206">
    <property type="component" value="Unassembled WGS sequence"/>
</dbReference>
<sequence>MDPLEALQKHVAKEVPFQEVQYNGETYYAFGDNAYPKNTLTGIPIYGKNDEYYTLEAIMVFYQNIALGHGLYVKEAASRDVRAITRIDRKNVQEYLEGKKVSATASRLPANPPISLRSIMVSEPESKRPRLDEEAEENKRIADKAQIEVRALNENLTVDRIAEMRRKRQMHQKKNIVPTDESAPGGSVTTQVKEIPKVRVHKTRENVMLGNRDLTSVLAVLESAKRQWEEADKKEKLAAIHANNPPAADRSSIQQQRSGYSRYAQETFAHDKSSEIQTEMSFIGSNLHALKKGAGLSKIEQHHQQQSILSKPMPTTPLTTPGGKRPSRTPIIVVPAALNTMINMYNARDILQHLTFVPSETRRNATNKKPTDLVLQRTKSGQTYNIRVIDNVDRLASEDWDRIIAIFAMGVAWQFKGWKWNGNPTVIFNNIPAFHLYYDNDKPTAQVQNWNVHKIPVAVTKRHMDKARFSQMWETIENFCRKNKPELCARLGLH</sequence>
<dbReference type="GO" id="GO:0000993">
    <property type="term" value="F:RNA polymerase II complex binding"/>
    <property type="evidence" value="ECO:0007669"/>
    <property type="project" value="TreeGrafter"/>
</dbReference>
<evidence type="ECO:0000259" key="7">
    <source>
        <dbReference type="Pfam" id="PF05179"/>
    </source>
</evidence>
<dbReference type="EMBL" id="CADEPM010000008">
    <property type="protein sequence ID" value="CAB3409305.1"/>
    <property type="molecule type" value="Genomic_DNA"/>
</dbReference>
<feature type="domain" description="Cell division control protein 73 C-terminal" evidence="7">
    <location>
        <begin position="327"/>
        <end position="479"/>
    </location>
</feature>
<evidence type="ECO:0000313" key="10">
    <source>
        <dbReference type="Proteomes" id="UP000494206"/>
    </source>
</evidence>
<dbReference type="GO" id="GO:0006368">
    <property type="term" value="P:transcription elongation by RNA polymerase II"/>
    <property type="evidence" value="ECO:0007669"/>
    <property type="project" value="InterPro"/>
</dbReference>
<evidence type="ECO:0000259" key="8">
    <source>
        <dbReference type="Pfam" id="PF16050"/>
    </source>
</evidence>
<dbReference type="OrthoDB" id="2186602at2759"/>
<dbReference type="Gene3D" id="3.40.50.11990">
    <property type="entry name" value="RNA polymerase II accessory factor, Cdc73 C-terminal domain"/>
    <property type="match status" value="1"/>
</dbReference>
<feature type="region of interest" description="Disordered" evidence="6">
    <location>
        <begin position="167"/>
        <end position="188"/>
    </location>
</feature>
<evidence type="ECO:0000313" key="9">
    <source>
        <dbReference type="EMBL" id="CAB3409305.1"/>
    </source>
</evidence>
<gene>
    <name evidence="9" type="ORF">CBOVIS_LOCUS10974</name>
</gene>
<feature type="region of interest" description="Disordered" evidence="6">
    <location>
        <begin position="305"/>
        <end position="327"/>
    </location>
</feature>
<reference evidence="9 10" key="1">
    <citation type="submission" date="2020-04" db="EMBL/GenBank/DDBJ databases">
        <authorList>
            <person name="Laetsch R D."/>
            <person name="Stevens L."/>
            <person name="Kumar S."/>
            <person name="Blaxter L. M."/>
        </authorList>
    </citation>
    <scope>NUCLEOTIDE SEQUENCE [LARGE SCALE GENOMIC DNA]</scope>
</reference>
<dbReference type="GO" id="GO:0016593">
    <property type="term" value="C:Cdc73/Paf1 complex"/>
    <property type="evidence" value="ECO:0007669"/>
    <property type="project" value="InterPro"/>
</dbReference>
<dbReference type="Pfam" id="PF05179">
    <property type="entry name" value="CDC73_C"/>
    <property type="match status" value="1"/>
</dbReference>
<evidence type="ECO:0000256" key="6">
    <source>
        <dbReference type="SAM" id="MobiDB-lite"/>
    </source>
</evidence>
<comment type="similarity">
    <text evidence="2">Belongs to the CDC73 family.</text>
</comment>